<comment type="function">
    <text evidence="4">Catalyzes amidations at positions B, D, E, and G on adenosylcobyrinic A,C-diamide. NH(2) groups are provided by glutamine, and one molecule of ATP is hydrogenolyzed for each amidation.</text>
</comment>
<dbReference type="SUPFAM" id="SSF52540">
    <property type="entry name" value="P-loop containing nucleoside triphosphate hydrolases"/>
    <property type="match status" value="1"/>
</dbReference>
<comment type="pathway">
    <text evidence="1 4">Cofactor biosynthesis; adenosylcobalamin biosynthesis.</text>
</comment>
<dbReference type="InterPro" id="IPR002586">
    <property type="entry name" value="CobQ/CobB/MinD/ParA_Nub-bd_dom"/>
</dbReference>
<dbReference type="EMBL" id="VCQV01000006">
    <property type="protein sequence ID" value="TWP37358.1"/>
    <property type="molecule type" value="Genomic_DNA"/>
</dbReference>
<evidence type="ECO:0000313" key="8">
    <source>
        <dbReference type="Proteomes" id="UP000320244"/>
    </source>
</evidence>
<dbReference type="NCBIfam" id="NF001989">
    <property type="entry name" value="PRK00784.1"/>
    <property type="match status" value="1"/>
</dbReference>
<sequence>MSHSLLVAGTTSDAGKTVITTAICRALARRGMRVAPFKAQNMSNNSMVTRAGAEIGRAQWIQAVAAGATPEPAMNPVLLKPSSDLRSQVVVMGEAAGRLEAQEYAGGRAHLRDAAFAAFDDLSTRFDAVICEGAGGIAEINLRPWDYVNLGLAQHGSIPTIVVGDIDRGGVFASLYGSLAVLDEADQRLVTGFLINRFRGDPTLLTPGLDRLRALTGRPTYGVVPWADGMWLDSEDALALDSRPRRPEDHSGALRVAVMLLPRISNFTDIDALTLEPDVDVSFVRGPAGLVDVDLIVIPGTRATVKDLGWLRSRGLDRAIRAHARAGRPVLGICGGCQMLGSAISDADGVEGESRAGVTGLGLLDVSTTFEAQKTLRLVEGVELGTEATGYLIHHGRIRRGAHAEPFLDGARNHTVYGTMWHGVLESDGFRRAFLTEVAGQVGRRSFRPDPQLSFAAARLTRIDRLADLLEQHVDVDALVDLVRHGVPAGAPFIPSGPR</sequence>
<accession>A0A563E4A3</accession>
<keyword evidence="8" id="KW-1185">Reference proteome</keyword>
<dbReference type="Pfam" id="PF01656">
    <property type="entry name" value="CbiA"/>
    <property type="match status" value="1"/>
</dbReference>
<reference evidence="7 8" key="2">
    <citation type="submission" date="2019-08" db="EMBL/GenBank/DDBJ databases">
        <title>Jejuicoccus antrihumi gen. nov., sp. nov., a new member of the family Dermacoccaceae isolated from a cave.</title>
        <authorList>
            <person name="Schumann P."/>
            <person name="Kim I.S."/>
        </authorList>
    </citation>
    <scope>NUCLEOTIDE SEQUENCE [LARGE SCALE GENOMIC DNA]</scope>
    <source>
        <strain evidence="7 8">C5-26</strain>
    </source>
</reference>
<dbReference type="GO" id="GO:0003824">
    <property type="term" value="F:catalytic activity"/>
    <property type="evidence" value="ECO:0007669"/>
    <property type="project" value="InterPro"/>
</dbReference>
<dbReference type="Gene3D" id="3.40.50.300">
    <property type="entry name" value="P-loop containing nucleotide triphosphate hydrolases"/>
    <property type="match status" value="1"/>
</dbReference>
<gene>
    <name evidence="4" type="primary">cobQ</name>
    <name evidence="7" type="ORF">FGL98_06310</name>
</gene>
<protein>
    <recommendedName>
        <fullName evidence="4">Cobyric acid synthase</fullName>
    </recommendedName>
</protein>
<dbReference type="AlphaFoldDB" id="A0A563E4A3"/>
<dbReference type="CDD" id="cd05389">
    <property type="entry name" value="CobQ_N"/>
    <property type="match status" value="1"/>
</dbReference>
<proteinExistence type="inferred from homology"/>
<dbReference type="HAMAP" id="MF_00028">
    <property type="entry name" value="CobQ"/>
    <property type="match status" value="1"/>
</dbReference>
<evidence type="ECO:0000256" key="3">
    <source>
        <dbReference type="ARBA" id="ARBA00022962"/>
    </source>
</evidence>
<evidence type="ECO:0000256" key="1">
    <source>
        <dbReference type="ARBA" id="ARBA00004953"/>
    </source>
</evidence>
<dbReference type="InterPro" id="IPR027417">
    <property type="entry name" value="P-loop_NTPase"/>
</dbReference>
<feature type="active site" description="Nucleophile" evidence="4">
    <location>
        <position position="334"/>
    </location>
</feature>
<dbReference type="Proteomes" id="UP000320244">
    <property type="component" value="Unassembled WGS sequence"/>
</dbReference>
<evidence type="ECO:0000256" key="2">
    <source>
        <dbReference type="ARBA" id="ARBA00022573"/>
    </source>
</evidence>
<dbReference type="PROSITE" id="PS51274">
    <property type="entry name" value="GATASE_COBBQ"/>
    <property type="match status" value="1"/>
</dbReference>
<dbReference type="RefSeq" id="WP_146315881.1">
    <property type="nucleotide sequence ID" value="NZ_VCQV01000006.1"/>
</dbReference>
<comment type="caution">
    <text evidence="7">The sequence shown here is derived from an EMBL/GenBank/DDBJ whole genome shotgun (WGS) entry which is preliminary data.</text>
</comment>
<feature type="active site" evidence="4">
    <location>
        <position position="422"/>
    </location>
</feature>
<dbReference type="NCBIfam" id="TIGR00313">
    <property type="entry name" value="cobQ"/>
    <property type="match status" value="1"/>
</dbReference>
<reference evidence="7 8" key="1">
    <citation type="submission" date="2019-05" db="EMBL/GenBank/DDBJ databases">
        <authorList>
            <person name="Lee S.D."/>
        </authorList>
    </citation>
    <scope>NUCLEOTIDE SEQUENCE [LARGE SCALE GENOMIC DNA]</scope>
    <source>
        <strain evidence="7 8">C5-26</strain>
    </source>
</reference>
<name>A0A563E4A3_9MICO</name>
<dbReference type="InterPro" id="IPR004459">
    <property type="entry name" value="CobQ_synth"/>
</dbReference>
<dbReference type="PROSITE" id="PS51273">
    <property type="entry name" value="GATASE_TYPE_1"/>
    <property type="match status" value="1"/>
</dbReference>
<dbReference type="GO" id="GO:0009236">
    <property type="term" value="P:cobalamin biosynthetic process"/>
    <property type="evidence" value="ECO:0007669"/>
    <property type="project" value="UniProtKB-UniRule"/>
</dbReference>
<feature type="domain" description="CobQ/CobB/MinD/ParA nucleotide binding" evidence="5">
    <location>
        <begin position="6"/>
        <end position="228"/>
    </location>
</feature>
<comment type="similarity">
    <text evidence="4">Belongs to the CobB/CobQ family. CobQ subfamily.</text>
</comment>
<keyword evidence="3 4" id="KW-0315">Glutamine amidotransferase</keyword>
<evidence type="ECO:0000259" key="6">
    <source>
        <dbReference type="Pfam" id="PF07685"/>
    </source>
</evidence>
<dbReference type="Gene3D" id="3.40.50.880">
    <property type="match status" value="1"/>
</dbReference>
<evidence type="ECO:0000256" key="4">
    <source>
        <dbReference type="HAMAP-Rule" id="MF_00028"/>
    </source>
</evidence>
<dbReference type="InterPro" id="IPR011698">
    <property type="entry name" value="GATase_3"/>
</dbReference>
<keyword evidence="2 4" id="KW-0169">Cobalamin biosynthesis</keyword>
<dbReference type="SUPFAM" id="SSF52317">
    <property type="entry name" value="Class I glutamine amidotransferase-like"/>
    <property type="match status" value="1"/>
</dbReference>
<dbReference type="UniPathway" id="UPA00148"/>
<dbReference type="OrthoDB" id="9808302at2"/>
<feature type="domain" description="CobB/CobQ-like glutamine amidotransferase" evidence="6">
    <location>
        <begin position="255"/>
        <end position="428"/>
    </location>
</feature>
<dbReference type="Pfam" id="PF07685">
    <property type="entry name" value="GATase_3"/>
    <property type="match status" value="1"/>
</dbReference>
<evidence type="ECO:0000259" key="5">
    <source>
        <dbReference type="Pfam" id="PF01656"/>
    </source>
</evidence>
<dbReference type="GO" id="GO:0015420">
    <property type="term" value="F:ABC-type vitamin B12 transporter activity"/>
    <property type="evidence" value="ECO:0007669"/>
    <property type="project" value="UniProtKB-UniRule"/>
</dbReference>
<dbReference type="InterPro" id="IPR033949">
    <property type="entry name" value="CobQ_GATase1"/>
</dbReference>
<dbReference type="PANTHER" id="PTHR21343:SF1">
    <property type="entry name" value="COBYRIC ACID SYNTHASE"/>
    <property type="match status" value="1"/>
</dbReference>
<dbReference type="InterPro" id="IPR047045">
    <property type="entry name" value="CobQ_N"/>
</dbReference>
<evidence type="ECO:0000313" key="7">
    <source>
        <dbReference type="EMBL" id="TWP37358.1"/>
    </source>
</evidence>
<dbReference type="CDD" id="cd01750">
    <property type="entry name" value="GATase1_CobQ"/>
    <property type="match status" value="1"/>
</dbReference>
<dbReference type="InterPro" id="IPR029062">
    <property type="entry name" value="Class_I_gatase-like"/>
</dbReference>
<dbReference type="PANTHER" id="PTHR21343">
    <property type="entry name" value="DETHIOBIOTIN SYNTHETASE"/>
    <property type="match status" value="1"/>
</dbReference>
<organism evidence="7 8">
    <name type="scientific">Leekyejoonella antrihumi</name>
    <dbReference type="NCBI Taxonomy" id="1660198"/>
    <lineage>
        <taxon>Bacteria</taxon>
        <taxon>Bacillati</taxon>
        <taxon>Actinomycetota</taxon>
        <taxon>Actinomycetes</taxon>
        <taxon>Micrococcales</taxon>
        <taxon>Dermacoccaceae</taxon>
        <taxon>Leekyejoonella</taxon>
    </lineage>
</organism>